<sequence>MPFLVLWLPFLIIYRLLNRVPPRGEGTPADVRHGLLLSSLLDSCLSLSHSGGHQASLQASRVSPATPPRPSRVHILLPPSLFAHPGRSPALIPPRMP</sequence>
<accession>A0A4Q9QEJ7</accession>
<evidence type="ECO:0000256" key="2">
    <source>
        <dbReference type="SAM" id="SignalP"/>
    </source>
</evidence>
<feature type="signal peptide" evidence="2">
    <location>
        <begin position="1"/>
        <end position="19"/>
    </location>
</feature>
<reference evidence="3 4" key="1">
    <citation type="submission" date="2019-01" db="EMBL/GenBank/DDBJ databases">
        <title>Draft genome sequences of three monokaryotic isolates of the white-rot basidiomycete fungus Dichomitus squalens.</title>
        <authorList>
            <consortium name="DOE Joint Genome Institute"/>
            <person name="Lopez S.C."/>
            <person name="Andreopoulos B."/>
            <person name="Pangilinan J."/>
            <person name="Lipzen A."/>
            <person name="Riley R."/>
            <person name="Ahrendt S."/>
            <person name="Ng V."/>
            <person name="Barry K."/>
            <person name="Daum C."/>
            <person name="Grigoriev I.V."/>
            <person name="Hilden K.S."/>
            <person name="Makela M.R."/>
            <person name="de Vries R.P."/>
        </authorList>
    </citation>
    <scope>NUCLEOTIDE SEQUENCE [LARGE SCALE GENOMIC DNA]</scope>
    <source>
        <strain evidence="3 4">CBS 464.89</strain>
    </source>
</reference>
<feature type="region of interest" description="Disordered" evidence="1">
    <location>
        <begin position="49"/>
        <end position="69"/>
    </location>
</feature>
<evidence type="ECO:0000313" key="3">
    <source>
        <dbReference type="EMBL" id="TBU66155.1"/>
    </source>
</evidence>
<dbReference type="EMBL" id="ML145084">
    <property type="protein sequence ID" value="TBU66155.1"/>
    <property type="molecule type" value="Genomic_DNA"/>
</dbReference>
<protein>
    <submittedName>
        <fullName evidence="3">Uncharacterized protein</fullName>
    </submittedName>
</protein>
<dbReference type="Proteomes" id="UP000292082">
    <property type="component" value="Unassembled WGS sequence"/>
</dbReference>
<organism evidence="3 4">
    <name type="scientific">Dichomitus squalens</name>
    <dbReference type="NCBI Taxonomy" id="114155"/>
    <lineage>
        <taxon>Eukaryota</taxon>
        <taxon>Fungi</taxon>
        <taxon>Dikarya</taxon>
        <taxon>Basidiomycota</taxon>
        <taxon>Agaricomycotina</taxon>
        <taxon>Agaricomycetes</taxon>
        <taxon>Polyporales</taxon>
        <taxon>Polyporaceae</taxon>
        <taxon>Dichomitus</taxon>
    </lineage>
</organism>
<proteinExistence type="predicted"/>
<feature type="chain" id="PRO_5043780939" evidence="2">
    <location>
        <begin position="20"/>
        <end position="97"/>
    </location>
</feature>
<evidence type="ECO:0000313" key="4">
    <source>
        <dbReference type="Proteomes" id="UP000292082"/>
    </source>
</evidence>
<dbReference type="AlphaFoldDB" id="A0A4Q9QEJ7"/>
<name>A0A4Q9QEJ7_9APHY</name>
<gene>
    <name evidence="3" type="ORF">BD310DRAFT_912879</name>
</gene>
<keyword evidence="4" id="KW-1185">Reference proteome</keyword>
<keyword evidence="2" id="KW-0732">Signal</keyword>
<evidence type="ECO:0000256" key="1">
    <source>
        <dbReference type="SAM" id="MobiDB-lite"/>
    </source>
</evidence>